<gene>
    <name evidence="3" type="ORF">WJX81_008569</name>
</gene>
<proteinExistence type="predicted"/>
<evidence type="ECO:0000313" key="3">
    <source>
        <dbReference type="EMBL" id="KAK9833479.1"/>
    </source>
</evidence>
<evidence type="ECO:0000313" key="4">
    <source>
        <dbReference type="Proteomes" id="UP001445335"/>
    </source>
</evidence>
<dbReference type="GO" id="GO:0009507">
    <property type="term" value="C:chloroplast"/>
    <property type="evidence" value="ECO:0007669"/>
    <property type="project" value="TreeGrafter"/>
</dbReference>
<evidence type="ECO:0000256" key="1">
    <source>
        <dbReference type="PIRSR" id="PIRSR639314-50"/>
    </source>
</evidence>
<dbReference type="GO" id="GO:0080153">
    <property type="term" value="P:negative regulation of reductive pentose-phosphate cycle"/>
    <property type="evidence" value="ECO:0007669"/>
    <property type="project" value="TreeGrafter"/>
</dbReference>
<protein>
    <recommendedName>
        <fullName evidence="2">CP12 domain-containing protein</fullName>
    </recommendedName>
</protein>
<feature type="disulfide bond" evidence="1">
    <location>
        <begin position="62"/>
        <end position="70"/>
    </location>
</feature>
<comment type="caution">
    <text evidence="3">The sequence shown here is derived from an EMBL/GenBank/DDBJ whole genome shotgun (WGS) entry which is preliminary data.</text>
</comment>
<organism evidence="3 4">
    <name type="scientific">Elliptochloris bilobata</name>
    <dbReference type="NCBI Taxonomy" id="381761"/>
    <lineage>
        <taxon>Eukaryota</taxon>
        <taxon>Viridiplantae</taxon>
        <taxon>Chlorophyta</taxon>
        <taxon>core chlorophytes</taxon>
        <taxon>Trebouxiophyceae</taxon>
        <taxon>Trebouxiophyceae incertae sedis</taxon>
        <taxon>Elliptochloris clade</taxon>
        <taxon>Elliptochloris</taxon>
    </lineage>
</organism>
<dbReference type="EMBL" id="JALJOU010000036">
    <property type="protein sequence ID" value="KAK9833479.1"/>
    <property type="molecule type" value="Genomic_DNA"/>
</dbReference>
<dbReference type="PANTHER" id="PTHR33921">
    <property type="entry name" value="CALVIN CYCLE PROTEIN CP12-2, CHLOROPLASTIC"/>
    <property type="match status" value="1"/>
</dbReference>
<dbReference type="PANTHER" id="PTHR33921:SF15">
    <property type="entry name" value="CALVIN CYCLE PROTEIN CP12-2, CHLOROPLASTIC"/>
    <property type="match status" value="1"/>
</dbReference>
<reference evidence="3 4" key="1">
    <citation type="journal article" date="2024" name="Nat. Commun.">
        <title>Phylogenomics reveals the evolutionary origins of lichenization in chlorophyte algae.</title>
        <authorList>
            <person name="Puginier C."/>
            <person name="Libourel C."/>
            <person name="Otte J."/>
            <person name="Skaloud P."/>
            <person name="Haon M."/>
            <person name="Grisel S."/>
            <person name="Petersen M."/>
            <person name="Berrin J.G."/>
            <person name="Delaux P.M."/>
            <person name="Dal Grande F."/>
            <person name="Keller J."/>
        </authorList>
    </citation>
    <scope>NUCLEOTIDE SEQUENCE [LARGE SCALE GENOMIC DNA]</scope>
    <source>
        <strain evidence="3 4">SAG 245.80</strain>
    </source>
</reference>
<dbReference type="SMART" id="SM01093">
    <property type="entry name" value="CP12"/>
    <property type="match status" value="1"/>
</dbReference>
<dbReference type="Proteomes" id="UP001445335">
    <property type="component" value="Unassembled WGS sequence"/>
</dbReference>
<sequence>MSSTMLASRPTCLAGRPAIKPTAARRPLRLASQPRSRTIVRVDPTKDSGTVETAIKEAKDTCADGTAGECAAAWDSVEELSAAAAHRKVAQEGQGDPLEKYCGDNPEADECRVYED</sequence>
<keyword evidence="4" id="KW-1185">Reference proteome</keyword>
<evidence type="ECO:0000259" key="2">
    <source>
        <dbReference type="SMART" id="SM01093"/>
    </source>
</evidence>
<name>A0AAW1RI33_9CHLO</name>
<accession>A0AAW1RI33</accession>
<dbReference type="AlphaFoldDB" id="A0AAW1RI33"/>
<feature type="domain" description="CP12" evidence="2">
    <location>
        <begin position="48"/>
        <end position="116"/>
    </location>
</feature>
<feature type="disulfide bond" evidence="1">
    <location>
        <begin position="102"/>
        <end position="111"/>
    </location>
</feature>
<dbReference type="Pfam" id="PF02672">
    <property type="entry name" value="CP12"/>
    <property type="match status" value="1"/>
</dbReference>
<dbReference type="InterPro" id="IPR039314">
    <property type="entry name" value="CP12-like"/>
</dbReference>
<dbReference type="InterPro" id="IPR003823">
    <property type="entry name" value="CP12_dom"/>
</dbReference>
<keyword evidence="1" id="KW-1015">Disulfide bond</keyword>